<dbReference type="PRINTS" id="PR00237">
    <property type="entry name" value="GPCRRHODOPSN"/>
</dbReference>
<dbReference type="InterPro" id="IPR003912">
    <property type="entry name" value="Protea_act_rcpt"/>
</dbReference>
<keyword evidence="5" id="KW-0356">Hemostasis</keyword>
<protein>
    <recommendedName>
        <fullName evidence="2">Proteinase-activated receptor 1</fullName>
    </recommendedName>
    <alternativeName>
        <fullName evidence="15">Thrombin receptor</fullName>
    </alternativeName>
</protein>
<evidence type="ECO:0000256" key="8">
    <source>
        <dbReference type="ARBA" id="ARBA00023040"/>
    </source>
</evidence>
<dbReference type="InterPro" id="IPR017452">
    <property type="entry name" value="GPCR_Rhodpsn_7TM"/>
</dbReference>
<evidence type="ECO:0000259" key="18">
    <source>
        <dbReference type="PROSITE" id="PS50262"/>
    </source>
</evidence>
<dbReference type="PRINTS" id="PR01428">
    <property type="entry name" value="PROTEASEAR"/>
</dbReference>
<feature type="transmembrane region" description="Helical" evidence="17">
    <location>
        <begin position="59"/>
        <end position="77"/>
    </location>
</feature>
<evidence type="ECO:0000256" key="13">
    <source>
        <dbReference type="ARBA" id="ARBA00023180"/>
    </source>
</evidence>
<evidence type="ECO:0000256" key="3">
    <source>
        <dbReference type="ARBA" id="ARBA00022475"/>
    </source>
</evidence>
<dbReference type="PROSITE" id="PS50262">
    <property type="entry name" value="G_PROTEIN_RECEP_F1_2"/>
    <property type="match status" value="1"/>
</dbReference>
<reference evidence="19" key="1">
    <citation type="submission" date="2023-05" db="EMBL/GenBank/DDBJ databases">
        <authorList>
            <person name="Stuckert A."/>
        </authorList>
    </citation>
    <scope>NUCLEOTIDE SEQUENCE</scope>
</reference>
<evidence type="ECO:0000256" key="10">
    <source>
        <dbReference type="ARBA" id="ARBA00023136"/>
    </source>
</evidence>
<dbReference type="SUPFAM" id="SSF81321">
    <property type="entry name" value="Family A G protein-coupled receptor-like"/>
    <property type="match status" value="1"/>
</dbReference>
<dbReference type="InterPro" id="IPR000935">
    <property type="entry name" value="Thrmbn_rcpt"/>
</dbReference>
<evidence type="ECO:0000256" key="6">
    <source>
        <dbReference type="ARBA" id="ARBA00022729"/>
    </source>
</evidence>
<keyword evidence="6" id="KW-0732">Signal</keyword>
<dbReference type="PROSITE" id="PS00237">
    <property type="entry name" value="G_PROTEIN_RECEP_F1_1"/>
    <property type="match status" value="1"/>
</dbReference>
<keyword evidence="12 16" id="KW-0675">Receptor</keyword>
<evidence type="ECO:0000256" key="12">
    <source>
        <dbReference type="ARBA" id="ARBA00023170"/>
    </source>
</evidence>
<organism evidence="19 20">
    <name type="scientific">Staurois parvus</name>
    <dbReference type="NCBI Taxonomy" id="386267"/>
    <lineage>
        <taxon>Eukaryota</taxon>
        <taxon>Metazoa</taxon>
        <taxon>Chordata</taxon>
        <taxon>Craniata</taxon>
        <taxon>Vertebrata</taxon>
        <taxon>Euteleostomi</taxon>
        <taxon>Amphibia</taxon>
        <taxon>Batrachia</taxon>
        <taxon>Anura</taxon>
        <taxon>Neobatrachia</taxon>
        <taxon>Ranoidea</taxon>
        <taxon>Ranidae</taxon>
        <taxon>Staurois</taxon>
    </lineage>
</organism>
<name>A0ABN9G963_9NEOB</name>
<evidence type="ECO:0000256" key="14">
    <source>
        <dbReference type="ARBA" id="ARBA00023224"/>
    </source>
</evidence>
<evidence type="ECO:0000256" key="4">
    <source>
        <dbReference type="ARBA" id="ARBA00022692"/>
    </source>
</evidence>
<dbReference type="InterPro" id="IPR000276">
    <property type="entry name" value="GPCR_Rhodpsn"/>
</dbReference>
<gene>
    <name evidence="19" type="ORF">SPARVUS_LOCUS13701963</name>
</gene>
<evidence type="ECO:0000313" key="20">
    <source>
        <dbReference type="Proteomes" id="UP001162483"/>
    </source>
</evidence>
<feature type="transmembrane region" description="Helical" evidence="17">
    <location>
        <begin position="228"/>
        <end position="252"/>
    </location>
</feature>
<keyword evidence="10 17" id="KW-0472">Membrane</keyword>
<dbReference type="PRINTS" id="PR00908">
    <property type="entry name" value="THROMBINR"/>
</dbReference>
<keyword evidence="7 17" id="KW-1133">Transmembrane helix</keyword>
<comment type="similarity">
    <text evidence="16">Belongs to the G-protein coupled receptor 1 family.</text>
</comment>
<dbReference type="PANTHER" id="PTHR24232">
    <property type="entry name" value="G-PROTEIN COUPLED RECEPTOR"/>
    <property type="match status" value="1"/>
</dbReference>
<evidence type="ECO:0000256" key="11">
    <source>
        <dbReference type="ARBA" id="ARBA00023157"/>
    </source>
</evidence>
<feature type="transmembrane region" description="Helical" evidence="17">
    <location>
        <begin position="193"/>
        <end position="216"/>
    </location>
</feature>
<keyword evidence="8 16" id="KW-0297">G-protein coupled receptor</keyword>
<evidence type="ECO:0000256" key="9">
    <source>
        <dbReference type="ARBA" id="ARBA00023084"/>
    </source>
</evidence>
<evidence type="ECO:0000256" key="2">
    <source>
        <dbReference type="ARBA" id="ARBA00019705"/>
    </source>
</evidence>
<keyword evidence="9" id="KW-0094">Blood coagulation</keyword>
<feature type="transmembrane region" description="Helical" evidence="17">
    <location>
        <begin position="98"/>
        <end position="118"/>
    </location>
</feature>
<evidence type="ECO:0000256" key="17">
    <source>
        <dbReference type="SAM" id="Phobius"/>
    </source>
</evidence>
<keyword evidence="4 16" id="KW-0812">Transmembrane</keyword>
<evidence type="ECO:0000313" key="19">
    <source>
        <dbReference type="EMBL" id="CAI9605938.1"/>
    </source>
</evidence>
<feature type="domain" description="G-protein coupled receptors family 1 profile" evidence="18">
    <location>
        <begin position="1"/>
        <end position="249"/>
    </location>
</feature>
<evidence type="ECO:0000256" key="15">
    <source>
        <dbReference type="ARBA" id="ARBA00031780"/>
    </source>
</evidence>
<feature type="transmembrane region" description="Helical" evidence="17">
    <location>
        <begin position="142"/>
        <end position="172"/>
    </location>
</feature>
<sequence length="289" mass="33777">MAIVIFLVKMKVRKPAVVYMLNLAAADVLLVSVLPFYIVYRFSGSNWIFGEGMCHFVMAAFYCNMYCSVLLMTSISVDRFLAIVYPVRSLPWRTVTRAWRVCGVIWVISLASTVPLLIQQQTMFQPVLGITMCHDYQHFGAYYIFGFFYFCTVFSLYNFLPLFITTFCYIGIIRSLSRSKFDRTHKRSRAIRLSVVVLSVFLLCFGPVNVIYLIYYKKLNKNNDFTLYRTYILSSSISSINCCLDPLIYYFASSQSQRHVCSLLRWKRDYRPPEQSPKRTYYAQFFKNG</sequence>
<keyword evidence="20" id="KW-1185">Reference proteome</keyword>
<evidence type="ECO:0000256" key="7">
    <source>
        <dbReference type="ARBA" id="ARBA00022989"/>
    </source>
</evidence>
<keyword evidence="13" id="KW-0325">Glycoprotein</keyword>
<keyword evidence="14 16" id="KW-0807">Transducer</keyword>
<evidence type="ECO:0000256" key="5">
    <source>
        <dbReference type="ARBA" id="ARBA00022696"/>
    </source>
</evidence>
<proteinExistence type="inferred from homology"/>
<comment type="subcellular location">
    <subcellularLocation>
        <location evidence="1">Cell membrane</location>
        <topology evidence="1">Multi-pass membrane protein</topology>
    </subcellularLocation>
</comment>
<evidence type="ECO:0000256" key="1">
    <source>
        <dbReference type="ARBA" id="ARBA00004651"/>
    </source>
</evidence>
<keyword evidence="11" id="KW-1015">Disulfide bond</keyword>
<dbReference type="PANTHER" id="PTHR24232:SF20">
    <property type="entry name" value="PROTEINASE-ACTIVATED RECEPTOR 1"/>
    <property type="match status" value="1"/>
</dbReference>
<dbReference type="Proteomes" id="UP001162483">
    <property type="component" value="Unassembled WGS sequence"/>
</dbReference>
<dbReference type="Pfam" id="PF00001">
    <property type="entry name" value="7tm_1"/>
    <property type="match status" value="1"/>
</dbReference>
<dbReference type="EMBL" id="CATNWA010018205">
    <property type="protein sequence ID" value="CAI9605938.1"/>
    <property type="molecule type" value="Genomic_DNA"/>
</dbReference>
<keyword evidence="3" id="KW-1003">Cell membrane</keyword>
<feature type="transmembrane region" description="Helical" evidence="17">
    <location>
        <begin position="16"/>
        <end position="39"/>
    </location>
</feature>
<dbReference type="Gene3D" id="1.20.1070.10">
    <property type="entry name" value="Rhodopsin 7-helix transmembrane proteins"/>
    <property type="match status" value="1"/>
</dbReference>
<accession>A0ABN9G963</accession>
<evidence type="ECO:0000256" key="16">
    <source>
        <dbReference type="RuleBase" id="RU000688"/>
    </source>
</evidence>
<comment type="caution">
    <text evidence="19">The sequence shown here is derived from an EMBL/GenBank/DDBJ whole genome shotgun (WGS) entry which is preliminary data.</text>
</comment>